<organism evidence="2 4">
    <name type="scientific">Trichuris suis</name>
    <name type="common">pig whipworm</name>
    <dbReference type="NCBI Taxonomy" id="68888"/>
    <lineage>
        <taxon>Eukaryota</taxon>
        <taxon>Metazoa</taxon>
        <taxon>Ecdysozoa</taxon>
        <taxon>Nematoda</taxon>
        <taxon>Enoplea</taxon>
        <taxon>Dorylaimia</taxon>
        <taxon>Trichinellida</taxon>
        <taxon>Trichuridae</taxon>
        <taxon>Trichuris</taxon>
    </lineage>
</organism>
<feature type="compositionally biased region" description="Low complexity" evidence="1">
    <location>
        <begin position="22"/>
        <end position="36"/>
    </location>
</feature>
<dbReference type="EMBL" id="KL363384">
    <property type="protein sequence ID" value="KFD46236.1"/>
    <property type="molecule type" value="Genomic_DNA"/>
</dbReference>
<keyword evidence="4" id="KW-1185">Reference proteome</keyword>
<sequence>MVSQLATECQSSLKQMAPLVGSPLLPSEPTTELPRLNGAGDKNLDKVINSVQVTSKDMNFFRSNSLGSTFTPQRLLYLSAHDEHAKSPTFRSK</sequence>
<dbReference type="Proteomes" id="UP000030758">
    <property type="component" value="Unassembled WGS sequence"/>
</dbReference>
<reference evidence="2 4" key="1">
    <citation type="journal article" date="2014" name="Nat. Genet.">
        <title>Genome and transcriptome of the porcine whipworm Trichuris suis.</title>
        <authorList>
            <person name="Jex A.R."/>
            <person name="Nejsum P."/>
            <person name="Schwarz E.M."/>
            <person name="Hu L."/>
            <person name="Young N.D."/>
            <person name="Hall R.S."/>
            <person name="Korhonen P.K."/>
            <person name="Liao S."/>
            <person name="Thamsborg S."/>
            <person name="Xia J."/>
            <person name="Xu P."/>
            <person name="Wang S."/>
            <person name="Scheerlinck J.P."/>
            <person name="Hofmann A."/>
            <person name="Sternberg P.W."/>
            <person name="Wang J."/>
            <person name="Gasser R.B."/>
        </authorList>
    </citation>
    <scope>NUCLEOTIDE SEQUENCE [LARGE SCALE GENOMIC DNA]</scope>
    <source>
        <strain evidence="3">DCEP-RM93F</strain>
        <strain evidence="2">DCEP-RM93M</strain>
    </source>
</reference>
<evidence type="ECO:0000313" key="3">
    <source>
        <dbReference type="EMBL" id="KFD60401.1"/>
    </source>
</evidence>
<accession>A0A085LMP0</accession>
<evidence type="ECO:0000313" key="4">
    <source>
        <dbReference type="Proteomes" id="UP000030764"/>
    </source>
</evidence>
<evidence type="ECO:0000313" key="2">
    <source>
        <dbReference type="EMBL" id="KFD46236.1"/>
    </source>
</evidence>
<feature type="region of interest" description="Disordered" evidence="1">
    <location>
        <begin position="20"/>
        <end position="41"/>
    </location>
</feature>
<name>A0A085LMP0_9BILA</name>
<dbReference type="EMBL" id="KL367670">
    <property type="protein sequence ID" value="KFD60401.1"/>
    <property type="molecule type" value="Genomic_DNA"/>
</dbReference>
<evidence type="ECO:0000256" key="1">
    <source>
        <dbReference type="SAM" id="MobiDB-lite"/>
    </source>
</evidence>
<gene>
    <name evidence="2" type="ORF">M513_12879</name>
    <name evidence="3" type="ORF">M514_12879</name>
</gene>
<dbReference type="AlphaFoldDB" id="A0A085LMP0"/>
<proteinExistence type="predicted"/>
<dbReference type="Proteomes" id="UP000030764">
    <property type="component" value="Unassembled WGS sequence"/>
</dbReference>
<protein>
    <submittedName>
        <fullName evidence="2">Uncharacterized protein</fullName>
    </submittedName>
</protein>